<sequence>MILFIFFIHCAWTESFETQNYFPPNDWIIVNEDGLDADTTYSGLSFTNLDYIITPQVLPNTSDSLLSFWYCATTSAGCSLDIMVSTASPFAMPLFNLVQQINKLQKHLDSAYHKKYNALFNYEEE</sequence>
<evidence type="ECO:0000313" key="1">
    <source>
        <dbReference type="EMBL" id="GAJ02934.1"/>
    </source>
</evidence>
<protein>
    <submittedName>
        <fullName evidence="1">Uncharacterized protein</fullName>
    </submittedName>
</protein>
<dbReference type="Gene3D" id="2.60.120.200">
    <property type="match status" value="1"/>
</dbReference>
<dbReference type="AlphaFoldDB" id="X1TCF0"/>
<accession>X1TCF0</accession>
<reference evidence="1" key="1">
    <citation type="journal article" date="2014" name="Front. Microbiol.">
        <title>High frequency of phylogenetically diverse reductive dehalogenase-homologous genes in deep subseafloor sedimentary metagenomes.</title>
        <authorList>
            <person name="Kawai M."/>
            <person name="Futagami T."/>
            <person name="Toyoda A."/>
            <person name="Takaki Y."/>
            <person name="Nishi S."/>
            <person name="Hori S."/>
            <person name="Arai W."/>
            <person name="Tsubouchi T."/>
            <person name="Morono Y."/>
            <person name="Uchiyama I."/>
            <person name="Ito T."/>
            <person name="Fujiyama A."/>
            <person name="Inagaki F."/>
            <person name="Takami H."/>
        </authorList>
    </citation>
    <scope>NUCLEOTIDE SEQUENCE</scope>
    <source>
        <strain evidence="1">Expedition CK06-06</strain>
    </source>
</reference>
<dbReference type="EMBL" id="BARW01033981">
    <property type="protein sequence ID" value="GAJ02934.1"/>
    <property type="molecule type" value="Genomic_DNA"/>
</dbReference>
<proteinExistence type="predicted"/>
<organism evidence="1">
    <name type="scientific">marine sediment metagenome</name>
    <dbReference type="NCBI Taxonomy" id="412755"/>
    <lineage>
        <taxon>unclassified sequences</taxon>
        <taxon>metagenomes</taxon>
        <taxon>ecological metagenomes</taxon>
    </lineage>
</organism>
<name>X1TCF0_9ZZZZ</name>
<gene>
    <name evidence="1" type="ORF">S12H4_53392</name>
</gene>
<comment type="caution">
    <text evidence="1">The sequence shown here is derived from an EMBL/GenBank/DDBJ whole genome shotgun (WGS) entry which is preliminary data.</text>
</comment>